<reference evidence="1" key="1">
    <citation type="journal article" date="2012" name="Nature">
        <title>The oyster genome reveals stress adaptation and complexity of shell formation.</title>
        <authorList>
            <person name="Zhang G."/>
            <person name="Fang X."/>
            <person name="Guo X."/>
            <person name="Li L."/>
            <person name="Luo R."/>
            <person name="Xu F."/>
            <person name="Yang P."/>
            <person name="Zhang L."/>
            <person name="Wang X."/>
            <person name="Qi H."/>
            <person name="Xiong Z."/>
            <person name="Que H."/>
            <person name="Xie Y."/>
            <person name="Holland P.W."/>
            <person name="Paps J."/>
            <person name="Zhu Y."/>
            <person name="Wu F."/>
            <person name="Chen Y."/>
            <person name="Wang J."/>
            <person name="Peng C."/>
            <person name="Meng J."/>
            <person name="Yang L."/>
            <person name="Liu J."/>
            <person name="Wen B."/>
            <person name="Zhang N."/>
            <person name="Huang Z."/>
            <person name="Zhu Q."/>
            <person name="Feng Y."/>
            <person name="Mount A."/>
            <person name="Hedgecock D."/>
            <person name="Xu Z."/>
            <person name="Liu Y."/>
            <person name="Domazet-Loso T."/>
            <person name="Du Y."/>
            <person name="Sun X."/>
            <person name="Zhang S."/>
            <person name="Liu B."/>
            <person name="Cheng P."/>
            <person name="Jiang X."/>
            <person name="Li J."/>
            <person name="Fan D."/>
            <person name="Wang W."/>
            <person name="Fu W."/>
            <person name="Wang T."/>
            <person name="Wang B."/>
            <person name="Zhang J."/>
            <person name="Peng Z."/>
            <person name="Li Y."/>
            <person name="Li N."/>
            <person name="Wang J."/>
            <person name="Chen M."/>
            <person name="He Y."/>
            <person name="Tan F."/>
            <person name="Song X."/>
            <person name="Zheng Q."/>
            <person name="Huang R."/>
            <person name="Yang H."/>
            <person name="Du X."/>
            <person name="Chen L."/>
            <person name="Yang M."/>
            <person name="Gaffney P.M."/>
            <person name="Wang S."/>
            <person name="Luo L."/>
            <person name="She Z."/>
            <person name="Ming Y."/>
            <person name="Huang W."/>
            <person name="Zhang S."/>
            <person name="Huang B."/>
            <person name="Zhang Y."/>
            <person name="Qu T."/>
            <person name="Ni P."/>
            <person name="Miao G."/>
            <person name="Wang J."/>
            <person name="Wang Q."/>
            <person name="Steinberg C.E."/>
            <person name="Wang H."/>
            <person name="Li N."/>
            <person name="Qian L."/>
            <person name="Zhang G."/>
            <person name="Li Y."/>
            <person name="Yang H."/>
            <person name="Liu X."/>
            <person name="Wang J."/>
            <person name="Yin Y."/>
            <person name="Wang J."/>
        </authorList>
    </citation>
    <scope>NUCLEOTIDE SEQUENCE [LARGE SCALE GENOMIC DNA]</scope>
    <source>
        <strain evidence="1">05x7-T-G4-1.051#20</strain>
    </source>
</reference>
<sequence length="131" mass="15265">MKIDFNLDSIEEWIDNYDIYGNCTCTWADDDPDDCVCGLIAIEYRLRQDVNNTFTHLDDMFPRDAVVKIQVVAGRLRPIFDTINRYKVFDCNCDNFRAKIKFANLVANVHSPFFDTDDEDSDDLSSDFLDR</sequence>
<name>K1PLP1_MAGGI</name>
<proteinExistence type="predicted"/>
<evidence type="ECO:0000313" key="1">
    <source>
        <dbReference type="EMBL" id="EKC22623.1"/>
    </source>
</evidence>
<dbReference type="InParanoid" id="K1PLP1"/>
<protein>
    <submittedName>
        <fullName evidence="1">Uncharacterized protein</fullName>
    </submittedName>
</protein>
<dbReference type="HOGENOM" id="CLU_1929607_0_0_1"/>
<dbReference type="EMBL" id="JH818067">
    <property type="protein sequence ID" value="EKC22623.1"/>
    <property type="molecule type" value="Genomic_DNA"/>
</dbReference>
<organism evidence="1">
    <name type="scientific">Magallana gigas</name>
    <name type="common">Pacific oyster</name>
    <name type="synonym">Crassostrea gigas</name>
    <dbReference type="NCBI Taxonomy" id="29159"/>
    <lineage>
        <taxon>Eukaryota</taxon>
        <taxon>Metazoa</taxon>
        <taxon>Spiralia</taxon>
        <taxon>Lophotrochozoa</taxon>
        <taxon>Mollusca</taxon>
        <taxon>Bivalvia</taxon>
        <taxon>Autobranchia</taxon>
        <taxon>Pteriomorphia</taxon>
        <taxon>Ostreida</taxon>
        <taxon>Ostreoidea</taxon>
        <taxon>Ostreidae</taxon>
        <taxon>Magallana</taxon>
    </lineage>
</organism>
<dbReference type="AlphaFoldDB" id="K1PLP1"/>
<accession>K1PLP1</accession>
<gene>
    <name evidence="1" type="ORF">CGI_10001864</name>
</gene>